<comment type="similarity">
    <text evidence="1">Belongs to the short-chain dehydrogenases/reductases (SDR) family.</text>
</comment>
<dbReference type="GO" id="GO:0008202">
    <property type="term" value="P:steroid metabolic process"/>
    <property type="evidence" value="ECO:0007669"/>
    <property type="project" value="TreeGrafter"/>
</dbReference>
<name>A0A8C1U156_CYPCA</name>
<dbReference type="SUPFAM" id="SSF51735">
    <property type="entry name" value="NAD(P)-binding Rossmann-fold domains"/>
    <property type="match status" value="1"/>
</dbReference>
<protein>
    <submittedName>
        <fullName evidence="2">Dehydrogenase/reductase (SDR family) member 9</fullName>
    </submittedName>
</protein>
<dbReference type="PANTHER" id="PTHR43313:SF52">
    <property type="entry name" value="DEHYDROGENASE_REDUCTASE (SDR FAMILY) MEMBER 9"/>
    <property type="match status" value="1"/>
</dbReference>
<evidence type="ECO:0000256" key="1">
    <source>
        <dbReference type="ARBA" id="ARBA00006484"/>
    </source>
</evidence>
<evidence type="ECO:0000313" key="2">
    <source>
        <dbReference type="Ensembl" id="ENSCCRP00015029898.1"/>
    </source>
</evidence>
<dbReference type="InterPro" id="IPR036291">
    <property type="entry name" value="NAD(P)-bd_dom_sf"/>
</dbReference>
<dbReference type="AlphaFoldDB" id="A0A8C1U156"/>
<proteinExistence type="inferred from homology"/>
<sequence length="119" mass="13579">MFLYVVVLIVLFYVYRWFRELGRVPNKSEKSVYITGCDTGFGNLLAKHLDTKGFRVIAGCYTEKGEVELKKCCSDKLTTLHLDVTDNYSIKKAAETIKTLVGEKGKNQECIFILIPDFK</sequence>
<dbReference type="Gene3D" id="3.40.50.720">
    <property type="entry name" value="NAD(P)-binding Rossmann-like Domain"/>
    <property type="match status" value="1"/>
</dbReference>
<accession>A0A8C1U156</accession>
<dbReference type="PANTHER" id="PTHR43313">
    <property type="entry name" value="SHORT-CHAIN DEHYDROGENASE/REDUCTASE FAMILY 9C"/>
    <property type="match status" value="1"/>
</dbReference>
<dbReference type="InterPro" id="IPR002347">
    <property type="entry name" value="SDR_fam"/>
</dbReference>
<organism evidence="2 3">
    <name type="scientific">Cyprinus carpio</name>
    <name type="common">Common carp</name>
    <dbReference type="NCBI Taxonomy" id="7962"/>
    <lineage>
        <taxon>Eukaryota</taxon>
        <taxon>Metazoa</taxon>
        <taxon>Chordata</taxon>
        <taxon>Craniata</taxon>
        <taxon>Vertebrata</taxon>
        <taxon>Euteleostomi</taxon>
        <taxon>Actinopterygii</taxon>
        <taxon>Neopterygii</taxon>
        <taxon>Teleostei</taxon>
        <taxon>Ostariophysi</taxon>
        <taxon>Cypriniformes</taxon>
        <taxon>Cyprinidae</taxon>
        <taxon>Cyprininae</taxon>
        <taxon>Cyprinus</taxon>
    </lineage>
</organism>
<dbReference type="Proteomes" id="UP000694700">
    <property type="component" value="Unplaced"/>
</dbReference>
<dbReference type="Ensembl" id="ENSCCRT00015030948.1">
    <property type="protein sequence ID" value="ENSCCRP00015029898.1"/>
    <property type="gene ID" value="ENSCCRG00015012593.1"/>
</dbReference>
<dbReference type="GO" id="GO:0016491">
    <property type="term" value="F:oxidoreductase activity"/>
    <property type="evidence" value="ECO:0007669"/>
    <property type="project" value="TreeGrafter"/>
</dbReference>
<dbReference type="Pfam" id="PF00106">
    <property type="entry name" value="adh_short"/>
    <property type="match status" value="1"/>
</dbReference>
<reference evidence="2" key="1">
    <citation type="submission" date="2025-08" db="UniProtKB">
        <authorList>
            <consortium name="Ensembl"/>
        </authorList>
    </citation>
    <scope>IDENTIFICATION</scope>
</reference>
<evidence type="ECO:0000313" key="3">
    <source>
        <dbReference type="Proteomes" id="UP000694700"/>
    </source>
</evidence>